<evidence type="ECO:0000313" key="4">
    <source>
        <dbReference type="EMBL" id="CAB4169836.1"/>
    </source>
</evidence>
<accession>A0A6J5PIQ8</accession>
<keyword evidence="1" id="KW-0547">Nucleotide-binding</keyword>
<dbReference type="EMBL" id="LR796852">
    <property type="protein sequence ID" value="CAB4169836.1"/>
    <property type="molecule type" value="Genomic_DNA"/>
</dbReference>
<keyword evidence="2" id="KW-0067">ATP-binding</keyword>
<dbReference type="Pfam" id="PF19263">
    <property type="entry name" value="DUF5906"/>
    <property type="match status" value="1"/>
</dbReference>
<proteinExistence type="predicted"/>
<sequence length="413" mass="46939">MSEDFKMKLNIEIIINLVESHMKRHDKNFRVFIPGDGGRIPILIENERDVLLLAETDALERVISACNAIQILRAEEFKNPELFSVTAASAKVILKTLFLRKSMRLLGEIKPYAFKSDKVYTFCRIPFDPSPEIQASPTWDRLLSNYTNVPAIKMWFGSLFVDSDRSQYLWLYGSGKNGKSTLSEVVASSLKGFVRFEQTPKGEDKYWTYGLLGKRLIVFDDCSNYGFVKKGLFKSLTGASKVRIEQKYGDPYDTELSCKCLFTSNESPLVSNDSADQRRLIFSSIKQVEFEYDPTFKPMLKDELPNFISNCVLSFNATCSDGRPIPCDTSEAEALGDTFHESIESWLENNFEFSRTDSIPVSKFRAMVDETRLNARDVYRFLESKGVARSLGRNGHSVSKILSGIRQRVYACA</sequence>
<evidence type="ECO:0000256" key="2">
    <source>
        <dbReference type="ARBA" id="ARBA00022840"/>
    </source>
</evidence>
<dbReference type="Gene3D" id="3.40.50.300">
    <property type="entry name" value="P-loop containing nucleotide triphosphate hydrolases"/>
    <property type="match status" value="1"/>
</dbReference>
<feature type="domain" description="SF3 helicase" evidence="3">
    <location>
        <begin position="117"/>
        <end position="305"/>
    </location>
</feature>
<dbReference type="InterPro" id="IPR027417">
    <property type="entry name" value="P-loop_NTPase"/>
</dbReference>
<dbReference type="SUPFAM" id="SSF52540">
    <property type="entry name" value="P-loop containing nucleoside triphosphate hydrolases"/>
    <property type="match status" value="1"/>
</dbReference>
<evidence type="ECO:0000256" key="1">
    <source>
        <dbReference type="ARBA" id="ARBA00022741"/>
    </source>
</evidence>
<name>A0A6J5PIQ8_9CAUD</name>
<dbReference type="PROSITE" id="PS51206">
    <property type="entry name" value="SF3_HELICASE_1"/>
    <property type="match status" value="1"/>
</dbReference>
<dbReference type="InterPro" id="IPR014015">
    <property type="entry name" value="Helicase_SF3_DNA-vir"/>
</dbReference>
<dbReference type="GO" id="GO:0005524">
    <property type="term" value="F:ATP binding"/>
    <property type="evidence" value="ECO:0007669"/>
    <property type="project" value="UniProtKB-KW"/>
</dbReference>
<evidence type="ECO:0000259" key="3">
    <source>
        <dbReference type="PROSITE" id="PS51206"/>
    </source>
</evidence>
<protein>
    <recommendedName>
        <fullName evidence="3">SF3 helicase domain-containing protein</fullName>
    </recommendedName>
</protein>
<gene>
    <name evidence="4" type="ORF">UFOVP901_8</name>
</gene>
<reference evidence="4" key="1">
    <citation type="submission" date="2020-05" db="EMBL/GenBank/DDBJ databases">
        <authorList>
            <person name="Chiriac C."/>
            <person name="Salcher M."/>
            <person name="Ghai R."/>
            <person name="Kavagutti S V."/>
        </authorList>
    </citation>
    <scope>NUCLEOTIDE SEQUENCE</scope>
</reference>
<organism evidence="4">
    <name type="scientific">uncultured Caudovirales phage</name>
    <dbReference type="NCBI Taxonomy" id="2100421"/>
    <lineage>
        <taxon>Viruses</taxon>
        <taxon>Duplodnaviria</taxon>
        <taxon>Heunggongvirae</taxon>
        <taxon>Uroviricota</taxon>
        <taxon>Caudoviricetes</taxon>
        <taxon>Peduoviridae</taxon>
        <taxon>Maltschvirus</taxon>
        <taxon>Maltschvirus maltsch</taxon>
    </lineage>
</organism>
<dbReference type="InterPro" id="IPR045455">
    <property type="entry name" value="NrS-1_pol-like_helicase"/>
</dbReference>